<organism evidence="7 8">
    <name type="scientific">Aaosphaeria arxii CBS 175.79</name>
    <dbReference type="NCBI Taxonomy" id="1450172"/>
    <lineage>
        <taxon>Eukaryota</taxon>
        <taxon>Fungi</taxon>
        <taxon>Dikarya</taxon>
        <taxon>Ascomycota</taxon>
        <taxon>Pezizomycotina</taxon>
        <taxon>Dothideomycetes</taxon>
        <taxon>Pleosporomycetidae</taxon>
        <taxon>Pleosporales</taxon>
        <taxon>Pleosporales incertae sedis</taxon>
        <taxon>Aaosphaeria</taxon>
    </lineage>
</organism>
<evidence type="ECO:0000313" key="7">
    <source>
        <dbReference type="EMBL" id="KAF2012406.1"/>
    </source>
</evidence>
<dbReference type="InterPro" id="IPR018202">
    <property type="entry name" value="Ser_caboxypep_ser_AS"/>
</dbReference>
<keyword evidence="8" id="KW-1185">Reference proteome</keyword>
<dbReference type="EMBL" id="ML978072">
    <property type="protein sequence ID" value="KAF2012406.1"/>
    <property type="molecule type" value="Genomic_DNA"/>
</dbReference>
<dbReference type="Gene3D" id="1.10.287.410">
    <property type="match status" value="1"/>
</dbReference>
<dbReference type="AlphaFoldDB" id="A0A6A5XHS1"/>
<dbReference type="Proteomes" id="UP000799778">
    <property type="component" value="Unassembled WGS sequence"/>
</dbReference>
<evidence type="ECO:0000256" key="6">
    <source>
        <dbReference type="RuleBase" id="RU361156"/>
    </source>
</evidence>
<dbReference type="OrthoDB" id="443318at2759"/>
<evidence type="ECO:0000256" key="1">
    <source>
        <dbReference type="ARBA" id="ARBA00009431"/>
    </source>
</evidence>
<dbReference type="Gene3D" id="3.40.50.1820">
    <property type="entry name" value="alpha/beta hydrolase"/>
    <property type="match status" value="1"/>
</dbReference>
<dbReference type="GeneID" id="54287454"/>
<dbReference type="PRINTS" id="PR00724">
    <property type="entry name" value="CRBOXYPTASEC"/>
</dbReference>
<dbReference type="Pfam" id="PF00450">
    <property type="entry name" value="Peptidase_S10"/>
    <property type="match status" value="1"/>
</dbReference>
<sequence length="460" mass="51125">MSLTWPVIALTAPTTQSNKRYSFKRNGISYHGFEHTATGSKLQFVSNSGICETTPGVNQHSGYISVGKDIKMWFWFFEARQNPSTAPLAAWFGGGPGTASALIHGPCKFEGNSSRTTPINNTFSLNNYANMLYIDQPIGAGFSYGNVSINSTVNAAPFVWKFIQAFYSSFPKYKSRDFGIFTESYGGHFGPQFAKHILDQNEANTGEPINLVALGINNGWFDAAVQIPSYVTFSYINTYRPLIQRKQYDALMGAAMTTCVPALEQCSISGTDADCVNANTTCYTLIEDPIYQSVYFNSYDVREGFDEAGPLNSQNDRYLKSPEVMAKLGAQIPFESFSVDVFYNFSATGDIQRSFLSTLSEVVSAGVTTLIWSGDADWKCNWFGNLDVADLIQYPGQYEFTNKALMPYTIKGKEAGTYKSQKNLSFLRVYDAGHAVHWYQPELALQVFMQTMKMEPVQST</sequence>
<keyword evidence="3 6" id="KW-0645">Protease</keyword>
<evidence type="ECO:0000256" key="3">
    <source>
        <dbReference type="ARBA" id="ARBA00022670"/>
    </source>
</evidence>
<reference evidence="7" key="1">
    <citation type="journal article" date="2020" name="Stud. Mycol.">
        <title>101 Dothideomycetes genomes: a test case for predicting lifestyles and emergence of pathogens.</title>
        <authorList>
            <person name="Haridas S."/>
            <person name="Albert R."/>
            <person name="Binder M."/>
            <person name="Bloem J."/>
            <person name="Labutti K."/>
            <person name="Salamov A."/>
            <person name="Andreopoulos B."/>
            <person name="Baker S."/>
            <person name="Barry K."/>
            <person name="Bills G."/>
            <person name="Bluhm B."/>
            <person name="Cannon C."/>
            <person name="Castanera R."/>
            <person name="Culley D."/>
            <person name="Daum C."/>
            <person name="Ezra D."/>
            <person name="Gonzalez J."/>
            <person name="Henrissat B."/>
            <person name="Kuo A."/>
            <person name="Liang C."/>
            <person name="Lipzen A."/>
            <person name="Lutzoni F."/>
            <person name="Magnuson J."/>
            <person name="Mondo S."/>
            <person name="Nolan M."/>
            <person name="Ohm R."/>
            <person name="Pangilinan J."/>
            <person name="Park H.-J."/>
            <person name="Ramirez L."/>
            <person name="Alfaro M."/>
            <person name="Sun H."/>
            <person name="Tritt A."/>
            <person name="Yoshinaga Y."/>
            <person name="Zwiers L.-H."/>
            <person name="Turgeon B."/>
            <person name="Goodwin S."/>
            <person name="Spatafora J."/>
            <person name="Crous P."/>
            <person name="Grigoriev I."/>
        </authorList>
    </citation>
    <scope>NUCLEOTIDE SEQUENCE</scope>
    <source>
        <strain evidence="7">CBS 175.79</strain>
    </source>
</reference>
<evidence type="ECO:0000256" key="5">
    <source>
        <dbReference type="ARBA" id="ARBA00023180"/>
    </source>
</evidence>
<dbReference type="GO" id="GO:0004185">
    <property type="term" value="F:serine-type carboxypeptidase activity"/>
    <property type="evidence" value="ECO:0007669"/>
    <property type="project" value="UniProtKB-UniRule"/>
</dbReference>
<dbReference type="InterPro" id="IPR001563">
    <property type="entry name" value="Peptidase_S10"/>
</dbReference>
<name>A0A6A5XHS1_9PLEO</name>
<dbReference type="GO" id="GO:0006508">
    <property type="term" value="P:proteolysis"/>
    <property type="evidence" value="ECO:0007669"/>
    <property type="project" value="UniProtKB-KW"/>
</dbReference>
<evidence type="ECO:0000256" key="2">
    <source>
        <dbReference type="ARBA" id="ARBA00022645"/>
    </source>
</evidence>
<accession>A0A6A5XHS1</accession>
<dbReference type="RefSeq" id="XP_033380745.1">
    <property type="nucleotide sequence ID" value="XM_033530057.1"/>
</dbReference>
<keyword evidence="5" id="KW-0325">Glycoprotein</keyword>
<evidence type="ECO:0000313" key="8">
    <source>
        <dbReference type="Proteomes" id="UP000799778"/>
    </source>
</evidence>
<proteinExistence type="inferred from homology"/>
<evidence type="ECO:0000256" key="4">
    <source>
        <dbReference type="ARBA" id="ARBA00022801"/>
    </source>
</evidence>
<keyword evidence="4 6" id="KW-0378">Hydrolase</keyword>
<dbReference type="InterPro" id="IPR029058">
    <property type="entry name" value="AB_hydrolase_fold"/>
</dbReference>
<comment type="similarity">
    <text evidence="1 6">Belongs to the peptidase S10 family.</text>
</comment>
<dbReference type="EC" id="3.4.16.-" evidence="6"/>
<gene>
    <name evidence="7" type="ORF">BU24DRAFT_434915</name>
</gene>
<dbReference type="PANTHER" id="PTHR11802:SF453">
    <property type="entry name" value="S1, PUTATIVE-RELATED"/>
    <property type="match status" value="1"/>
</dbReference>
<dbReference type="GO" id="GO:0000324">
    <property type="term" value="C:fungal-type vacuole"/>
    <property type="evidence" value="ECO:0007669"/>
    <property type="project" value="TreeGrafter"/>
</dbReference>
<keyword evidence="2 6" id="KW-0121">Carboxypeptidase</keyword>
<dbReference type="PROSITE" id="PS00131">
    <property type="entry name" value="CARBOXYPEPT_SER_SER"/>
    <property type="match status" value="1"/>
</dbReference>
<dbReference type="SUPFAM" id="SSF53474">
    <property type="entry name" value="alpha/beta-Hydrolases"/>
    <property type="match status" value="1"/>
</dbReference>
<protein>
    <recommendedName>
        <fullName evidence="6">Carboxypeptidase</fullName>
        <ecNumber evidence="6">3.4.16.-</ecNumber>
    </recommendedName>
</protein>
<dbReference type="PANTHER" id="PTHR11802">
    <property type="entry name" value="SERINE PROTEASE FAMILY S10 SERINE CARBOXYPEPTIDASE"/>
    <property type="match status" value="1"/>
</dbReference>